<gene>
    <name evidence="1" type="ORF">SAMN05443549_10474</name>
</gene>
<dbReference type="AlphaFoldDB" id="A0A1M5JUQ6"/>
<proteinExistence type="predicted"/>
<organism evidence="1 2">
    <name type="scientific">Flavobacterium fluvii</name>
    <dbReference type="NCBI Taxonomy" id="468056"/>
    <lineage>
        <taxon>Bacteria</taxon>
        <taxon>Pseudomonadati</taxon>
        <taxon>Bacteroidota</taxon>
        <taxon>Flavobacteriia</taxon>
        <taxon>Flavobacteriales</taxon>
        <taxon>Flavobacteriaceae</taxon>
        <taxon>Flavobacterium</taxon>
    </lineage>
</organism>
<evidence type="ECO:0000313" key="2">
    <source>
        <dbReference type="Proteomes" id="UP000184516"/>
    </source>
</evidence>
<dbReference type="EMBL" id="FQWB01000004">
    <property type="protein sequence ID" value="SHG43999.1"/>
    <property type="molecule type" value="Genomic_DNA"/>
</dbReference>
<dbReference type="Proteomes" id="UP000184516">
    <property type="component" value="Unassembled WGS sequence"/>
</dbReference>
<reference evidence="2" key="1">
    <citation type="submission" date="2016-11" db="EMBL/GenBank/DDBJ databases">
        <authorList>
            <person name="Varghese N."/>
            <person name="Submissions S."/>
        </authorList>
    </citation>
    <scope>NUCLEOTIDE SEQUENCE [LARGE SCALE GENOMIC DNA]</scope>
    <source>
        <strain evidence="2">DSM 19978</strain>
    </source>
</reference>
<sequence>MLIMLAFSYLVRSGKLKSTTDFLKSIRRKIKLKIIKLELGY</sequence>
<keyword evidence="2" id="KW-1185">Reference proteome</keyword>
<evidence type="ECO:0000313" key="1">
    <source>
        <dbReference type="EMBL" id="SHG43999.1"/>
    </source>
</evidence>
<protein>
    <submittedName>
        <fullName evidence="1">Uncharacterized protein</fullName>
    </submittedName>
</protein>
<name>A0A1M5JUQ6_9FLAO</name>
<accession>A0A1M5JUQ6</accession>